<reference evidence="2" key="1">
    <citation type="journal article" date="2020" name="J. Eukaryot. Microbiol.">
        <title>De novo Sequencing, Assembly and Annotation of the Transcriptome for the Free-Living Testate Amoeba Arcella intermedia.</title>
        <authorList>
            <person name="Ribeiro G.M."/>
            <person name="Porfirio-Sousa A.L."/>
            <person name="Maurer-Alcala X.X."/>
            <person name="Katz L.A."/>
            <person name="Lahr D.J.G."/>
        </authorList>
    </citation>
    <scope>NUCLEOTIDE SEQUENCE</scope>
</reference>
<evidence type="ECO:0000256" key="1">
    <source>
        <dbReference type="RuleBase" id="RU000487"/>
    </source>
</evidence>
<dbReference type="InterPro" id="IPR043129">
    <property type="entry name" value="ATPase_NBD"/>
</dbReference>
<dbReference type="SMART" id="SM00268">
    <property type="entry name" value="ACTIN"/>
    <property type="match status" value="1"/>
</dbReference>
<dbReference type="InterPro" id="IPR004000">
    <property type="entry name" value="Actin"/>
</dbReference>
<dbReference type="PRINTS" id="PR00190">
    <property type="entry name" value="ACTIN"/>
</dbReference>
<comment type="similarity">
    <text evidence="1">Belongs to the actin family.</text>
</comment>
<dbReference type="PANTHER" id="PTHR11937">
    <property type="entry name" value="ACTIN"/>
    <property type="match status" value="1"/>
</dbReference>
<dbReference type="AlphaFoldDB" id="A0A6B2LCF0"/>
<proteinExistence type="inferred from homology"/>
<dbReference type="EMBL" id="GIBP01005695">
    <property type="protein sequence ID" value="NDV34664.1"/>
    <property type="molecule type" value="Transcribed_RNA"/>
</dbReference>
<evidence type="ECO:0000313" key="2">
    <source>
        <dbReference type="EMBL" id="NDV34664.1"/>
    </source>
</evidence>
<protein>
    <submittedName>
        <fullName evidence="2">Uncharacterized protein</fullName>
    </submittedName>
</protein>
<dbReference type="SUPFAM" id="SSF53067">
    <property type="entry name" value="Actin-like ATPase domain"/>
    <property type="match status" value="2"/>
</dbReference>
<organism evidence="2">
    <name type="scientific">Arcella intermedia</name>
    <dbReference type="NCBI Taxonomy" id="1963864"/>
    <lineage>
        <taxon>Eukaryota</taxon>
        <taxon>Amoebozoa</taxon>
        <taxon>Tubulinea</taxon>
        <taxon>Elardia</taxon>
        <taxon>Arcellinida</taxon>
        <taxon>Sphaerothecina</taxon>
        <taxon>Arcellidae</taxon>
        <taxon>Arcella</taxon>
    </lineage>
</organism>
<dbReference type="Gene3D" id="3.90.640.10">
    <property type="entry name" value="Actin, Chain A, domain 4"/>
    <property type="match status" value="1"/>
</dbReference>
<accession>A0A6B2LCF0</accession>
<name>A0A6B2LCF0_9EUKA</name>
<sequence>MEDLLSKTSLSSTVSGKSLFICERVQSSKSNTEHTTQILFEDNGVGTLHISRDGSLPLYSCGIYTGVVCDIGDGASTAVPFFDGDVVGGPMSVGRVDLSGMDVTSYLTQRILYNGMVYENPISQFQDITTIKETYCYVTTNLKTRDIEKTTYKSKYGTTTIGSERFQCPEVLFKPYLIKEDIPSIVDMIFKSITQCPKPLHKALFGNIILCGGSTLLPGFDERLLMELRGLQEIPIPTNICPLKDRVVANWEGGCVLSGLPIGWLTKEEYEECGPAIVEKLFYRN</sequence>
<dbReference type="Gene3D" id="3.30.420.40">
    <property type="match status" value="2"/>
</dbReference>
<dbReference type="Pfam" id="PF00022">
    <property type="entry name" value="Actin"/>
    <property type="match status" value="2"/>
</dbReference>